<dbReference type="Proteomes" id="UP001549691">
    <property type="component" value="Unassembled WGS sequence"/>
</dbReference>
<evidence type="ECO:0008006" key="4">
    <source>
        <dbReference type="Google" id="ProtNLM"/>
    </source>
</evidence>
<keyword evidence="1" id="KW-0732">Signal</keyword>
<evidence type="ECO:0000313" key="2">
    <source>
        <dbReference type="EMBL" id="MET7015371.1"/>
    </source>
</evidence>
<gene>
    <name evidence="2" type="ORF">ABXR19_14365</name>
</gene>
<evidence type="ECO:0000256" key="1">
    <source>
        <dbReference type="SAM" id="SignalP"/>
    </source>
</evidence>
<feature type="chain" id="PRO_5046239465" description="Inhibitor of vertebrate lysozyme (Ivy)" evidence="1">
    <location>
        <begin position="22"/>
        <end position="150"/>
    </location>
</feature>
<protein>
    <recommendedName>
        <fullName evidence="4">Inhibitor of vertebrate lysozyme (Ivy)</fullName>
    </recommendedName>
</protein>
<dbReference type="EMBL" id="JBEWZI010000016">
    <property type="protein sequence ID" value="MET7015371.1"/>
    <property type="molecule type" value="Genomic_DNA"/>
</dbReference>
<feature type="signal peptide" evidence="1">
    <location>
        <begin position="1"/>
        <end position="21"/>
    </location>
</feature>
<dbReference type="RefSeq" id="WP_354601830.1">
    <property type="nucleotide sequence ID" value="NZ_JBEWZI010000016.1"/>
</dbReference>
<sequence>MKILSTLFLSVLLLCAAPSQAADDWNGLHAWVGRYPSEHVAGPLPLLAQPALKAALGKLLPKAERQTLARLDVETPVRQSGDTLIIHLCRPRNCPTDLAMIVVLPSQKKVWAGFFTREAGRISTRWYGNQDDYMSLPEELRKEFATRHGN</sequence>
<dbReference type="Gene3D" id="3.40.1420.10">
    <property type="entry name" value="Inhibitor of vertebrate lysozyme"/>
    <property type="match status" value="1"/>
</dbReference>
<accession>A0ABV2TN71</accession>
<reference evidence="2 3" key="1">
    <citation type="submission" date="2024-07" db="EMBL/GenBank/DDBJ databases">
        <title>Uliginosibacterium flavum JJ3220;KACC:17644.</title>
        <authorList>
            <person name="Kim M.K."/>
        </authorList>
    </citation>
    <scope>NUCLEOTIDE SEQUENCE [LARGE SCALE GENOMIC DNA]</scope>
    <source>
        <strain evidence="2 3">KACC:17644</strain>
    </source>
</reference>
<dbReference type="SUPFAM" id="SSF89872">
    <property type="entry name" value="Inhibitor of vertebrate lysozyme, Ivy"/>
    <property type="match status" value="1"/>
</dbReference>
<keyword evidence="3" id="KW-1185">Reference proteome</keyword>
<dbReference type="InterPro" id="IPR036501">
    <property type="entry name" value="Inhibitor_vert_lysozyme_sf"/>
</dbReference>
<evidence type="ECO:0000313" key="3">
    <source>
        <dbReference type="Proteomes" id="UP001549691"/>
    </source>
</evidence>
<organism evidence="2 3">
    <name type="scientific">Uliginosibacterium flavum</name>
    <dbReference type="NCBI Taxonomy" id="1396831"/>
    <lineage>
        <taxon>Bacteria</taxon>
        <taxon>Pseudomonadati</taxon>
        <taxon>Pseudomonadota</taxon>
        <taxon>Betaproteobacteria</taxon>
        <taxon>Rhodocyclales</taxon>
        <taxon>Zoogloeaceae</taxon>
        <taxon>Uliginosibacterium</taxon>
    </lineage>
</organism>
<comment type="caution">
    <text evidence="2">The sequence shown here is derived from an EMBL/GenBank/DDBJ whole genome shotgun (WGS) entry which is preliminary data.</text>
</comment>
<name>A0ABV2TN71_9RHOO</name>
<proteinExistence type="predicted"/>